<dbReference type="OrthoDB" id="127333at2"/>
<evidence type="ECO:0000313" key="2">
    <source>
        <dbReference type="Proteomes" id="UP000320672"/>
    </source>
</evidence>
<dbReference type="InterPro" id="IPR010869">
    <property type="entry name" value="DUF1501"/>
</dbReference>
<dbReference type="SUPFAM" id="SSF53649">
    <property type="entry name" value="Alkaline phosphatase-like"/>
    <property type="match status" value="1"/>
</dbReference>
<organism evidence="1 2">
    <name type="scientific">Roseimaritima multifibrata</name>
    <dbReference type="NCBI Taxonomy" id="1930274"/>
    <lineage>
        <taxon>Bacteria</taxon>
        <taxon>Pseudomonadati</taxon>
        <taxon>Planctomycetota</taxon>
        <taxon>Planctomycetia</taxon>
        <taxon>Pirellulales</taxon>
        <taxon>Pirellulaceae</taxon>
        <taxon>Roseimaritima</taxon>
    </lineage>
</organism>
<dbReference type="AlphaFoldDB" id="A0A517MM56"/>
<dbReference type="PANTHER" id="PTHR43737:SF1">
    <property type="entry name" value="DUF1501 DOMAIN-CONTAINING PROTEIN"/>
    <property type="match status" value="1"/>
</dbReference>
<accession>A0A517MM56</accession>
<reference evidence="1 2" key="1">
    <citation type="submission" date="2019-02" db="EMBL/GenBank/DDBJ databases">
        <title>Deep-cultivation of Planctomycetes and their phenomic and genomic characterization uncovers novel biology.</title>
        <authorList>
            <person name="Wiegand S."/>
            <person name="Jogler M."/>
            <person name="Boedeker C."/>
            <person name="Pinto D."/>
            <person name="Vollmers J."/>
            <person name="Rivas-Marin E."/>
            <person name="Kohn T."/>
            <person name="Peeters S.H."/>
            <person name="Heuer A."/>
            <person name="Rast P."/>
            <person name="Oberbeckmann S."/>
            <person name="Bunk B."/>
            <person name="Jeske O."/>
            <person name="Meyerdierks A."/>
            <person name="Storesund J.E."/>
            <person name="Kallscheuer N."/>
            <person name="Luecker S."/>
            <person name="Lage O.M."/>
            <person name="Pohl T."/>
            <person name="Merkel B.J."/>
            <person name="Hornburger P."/>
            <person name="Mueller R.-W."/>
            <person name="Bruemmer F."/>
            <person name="Labrenz M."/>
            <person name="Spormann A.M."/>
            <person name="Op den Camp H."/>
            <person name="Overmann J."/>
            <person name="Amann R."/>
            <person name="Jetten M.S.M."/>
            <person name="Mascher T."/>
            <person name="Medema M.H."/>
            <person name="Devos D.P."/>
            <person name="Kaster A.-K."/>
            <person name="Ovreas L."/>
            <person name="Rohde M."/>
            <person name="Galperin M.Y."/>
            <person name="Jogler C."/>
        </authorList>
    </citation>
    <scope>NUCLEOTIDE SEQUENCE [LARGE SCALE GENOMIC DNA]</scope>
    <source>
        <strain evidence="1 2">FF011L</strain>
    </source>
</reference>
<dbReference type="Pfam" id="PF07394">
    <property type="entry name" value="DUF1501"/>
    <property type="match status" value="1"/>
</dbReference>
<gene>
    <name evidence="1" type="ORF">FF011L_47650</name>
</gene>
<evidence type="ECO:0000313" key="1">
    <source>
        <dbReference type="EMBL" id="QDS95963.1"/>
    </source>
</evidence>
<dbReference type="Gene3D" id="3.40.720.10">
    <property type="entry name" value="Alkaline Phosphatase, subunit A"/>
    <property type="match status" value="1"/>
</dbReference>
<evidence type="ECO:0008006" key="3">
    <source>
        <dbReference type="Google" id="ProtNLM"/>
    </source>
</evidence>
<keyword evidence="2" id="KW-1185">Reference proteome</keyword>
<proteinExistence type="predicted"/>
<dbReference type="KEGG" id="rml:FF011L_47650"/>
<name>A0A517MM56_9BACT</name>
<dbReference type="PANTHER" id="PTHR43737">
    <property type="entry name" value="BLL7424 PROTEIN"/>
    <property type="match status" value="1"/>
</dbReference>
<dbReference type="Proteomes" id="UP000320672">
    <property type="component" value="Chromosome"/>
</dbReference>
<dbReference type="InterPro" id="IPR017850">
    <property type="entry name" value="Alkaline_phosphatase_core_sf"/>
</dbReference>
<dbReference type="EMBL" id="CP036262">
    <property type="protein sequence ID" value="QDS95963.1"/>
    <property type="molecule type" value="Genomic_DNA"/>
</dbReference>
<dbReference type="RefSeq" id="WP_145354175.1">
    <property type="nucleotide sequence ID" value="NZ_CP036262.1"/>
</dbReference>
<protein>
    <recommendedName>
        <fullName evidence="3">Sulfatase</fullName>
    </recommendedName>
</protein>
<sequence>MTPENDFDRQATRRHLFRDCGIGLGSIALGGLLHRDAIGATPLATSHGSLGVLHHPPKAKNVIFLFMAGGPSQFEMFSNKPKLTEYTGKSTPKEFIEGKRFSFLGPEAKLLGNTRKFQRSGESGIELSELLPYHREIADKLCFIHSMHTDVFNHGPAKIFMNSGSPQPGRPCMGSWIHYGIGSECDNLPGFVVLQSGPRGPRGGGALWSSGFLPSRHQGVPFRNTGDPIVNLASPAHFDGPQGRAFYDAVGAMNRKRMAATGDPEIETRIAAYEMAYRMQSSAPDLMNIQDESQETLDLYGVKQGTPSFANNCLLARRMVERGVRFIQLYHTDWDHHGGPGQTLGKDLELCCKQTDQASAALIKDLEQRGLLDETLVLWSGEFGRTPMGETRDNKVGGRDHFIDAFTLWMAGGGIRPGMQYGQTDEMGFSITENPVHVRDLHATILHQLGIDHKRFSVKFQGLNMKLTGVEEAHVVHDILA</sequence>